<dbReference type="EMBL" id="GL833120">
    <property type="protein sequence ID" value="EGB12521.1"/>
    <property type="molecule type" value="Genomic_DNA"/>
</dbReference>
<feature type="region of interest" description="Disordered" evidence="10">
    <location>
        <begin position="508"/>
        <end position="530"/>
    </location>
</feature>
<evidence type="ECO:0000256" key="7">
    <source>
        <dbReference type="ARBA" id="ARBA00023043"/>
    </source>
</evidence>
<dbReference type="Proteomes" id="UP000002729">
    <property type="component" value="Unassembled WGS sequence"/>
</dbReference>
<feature type="domain" description="PHD-type" evidence="11">
    <location>
        <begin position="413"/>
        <end position="486"/>
    </location>
</feature>
<dbReference type="InterPro" id="IPR013083">
    <property type="entry name" value="Znf_RING/FYVE/PHD"/>
</dbReference>
<dbReference type="GO" id="GO:0043124">
    <property type="term" value="P:negative regulation of canonical NF-kappaB signal transduction"/>
    <property type="evidence" value="ECO:0007669"/>
    <property type="project" value="InterPro"/>
</dbReference>
<dbReference type="InterPro" id="IPR036869">
    <property type="entry name" value="J_dom_sf"/>
</dbReference>
<keyword evidence="6" id="KW-0862">Zinc</keyword>
<feature type="region of interest" description="Disordered" evidence="10">
    <location>
        <begin position="828"/>
        <end position="911"/>
    </location>
</feature>
<protein>
    <submittedName>
        <fullName evidence="12">Expressed protein</fullName>
    </submittedName>
</protein>
<dbReference type="CDD" id="cd15489">
    <property type="entry name" value="PHD_SF"/>
    <property type="match status" value="1"/>
</dbReference>
<sequence>MQPSVDLYEDTEAGFVALFPRAIKERPGHVVDLNHIKAWLDAKRAQNHDYADPVHIRTSAASATRAKNMDRLPIEPVPLDSAAPGDHVSLVRDPTRRGLIVDVVSTWRSVRWAGRGTSNHRPGELMPAQLSEGEQAPIDQAALLQQMLDEEIMLTADNGVRVGNAFARRDGSPSRQLVALRGEGGSWCVRCDVCNIANILAVGKLRDPSADLRDIASQAKRHVGAWKSLLNHRPVREHWRQLALITGLALPVPAAPEPKPRSMKRDLRGTLPPRDDAPHGPETRYSPHAGSDMGAAFRKKKRREHRRTSYAVPPPEGVVAEPEDVGPGGDTTGLVARCWAPCKKCGGAPRPVVVGACDDGAHFVCEHHLILAVGVSSVAELRAKGGTFKCSICPPGAPKRGNAYPEHAPNPWTTTCGVCEAPLGAPPDAGAVDGADAVAVLGCARCPRAFHERCLGLVSAGPGRYRHDLPWVDARGHWLCGACEGVGDAKAGMLDTASAFALSSMKRAAPVRDDARAPDSDDDDLGVPEPPAHARAVAAAAATKTVLDALLGHDFGRRVSTGDGADLQAARDALARALDNGPAVGDDDPRARDDAWAASAAATAAHAVGAIKAVRALWRDAKGATGDDGPATRKMAKELGTLAELGFARCVRVHLSPADQAHLDAHVPKKKSVLKMATAGTNMSRSGSSGLAGASSKNGFGGASGSNAGGAPGSAAAPGLAGGLRFNKPGGGPGSRRYFREQLNFGGLGSPRPSTSGSPRSSRLSAATGNTRHDVRRSKAKAEIAAIQKRIAAETDRRLKEMYEDDLNCEFDDGMFREWRAETAAHRRAHGQRGLDPDLFGVPFGSPRATPRRSRFEYEGVGSGGAAPESESDDDDVNAVIEAARVRREASEAERRGERKPSPKRRRNPPRNARWVAFAAAEAPITLGSVPWPCAFGARVELSDLGVSDDAPFDEKKRAVREAVLCWHPDKWTQQFGDRLDAGGDRDAVMERVTAEARNVHDLWMRLKEESQRVRGALGARGMCGARPPR</sequence>
<evidence type="ECO:0000259" key="11">
    <source>
        <dbReference type="PROSITE" id="PS50016"/>
    </source>
</evidence>
<keyword evidence="8" id="KW-0539">Nucleus</keyword>
<evidence type="ECO:0000256" key="4">
    <source>
        <dbReference type="ARBA" id="ARBA00022737"/>
    </source>
</evidence>
<dbReference type="PANTHER" id="PTHR15263:SF1">
    <property type="entry name" value="NF-KAPPA-B INHIBITOR-LIKE PROTEIN 1"/>
    <property type="match status" value="1"/>
</dbReference>
<reference evidence="12 13" key="1">
    <citation type="journal article" date="2011" name="Proc. Natl. Acad. Sci. U.S.A.">
        <title>Niche of harmful alga Aureococcus anophagefferens revealed through ecogenomics.</title>
        <authorList>
            <person name="Gobler C.J."/>
            <person name="Berry D.L."/>
            <person name="Dyhrman S.T."/>
            <person name="Wilhelm S.W."/>
            <person name="Salamov A."/>
            <person name="Lobanov A.V."/>
            <person name="Zhang Y."/>
            <person name="Collier J.L."/>
            <person name="Wurch L.L."/>
            <person name="Kustka A.B."/>
            <person name="Dill B.D."/>
            <person name="Shah M."/>
            <person name="VerBerkmoes N.C."/>
            <person name="Kuo A."/>
            <person name="Terry A."/>
            <person name="Pangilinan J."/>
            <person name="Lindquist E.A."/>
            <person name="Lucas S."/>
            <person name="Paulsen I.T."/>
            <person name="Hattenrath-Lehmann T.K."/>
            <person name="Talmage S.C."/>
            <person name="Walker E.A."/>
            <person name="Koch F."/>
            <person name="Burson A.M."/>
            <person name="Marcoval M.A."/>
            <person name="Tang Y.Z."/>
            <person name="Lecleir G.R."/>
            <person name="Coyne K.J."/>
            <person name="Berg G.M."/>
            <person name="Bertrand E.M."/>
            <person name="Saito M.A."/>
            <person name="Gladyshev V.N."/>
            <person name="Grigoriev I.V."/>
        </authorList>
    </citation>
    <scope>NUCLEOTIDE SEQUENCE [LARGE SCALE GENOMIC DNA]</scope>
    <source>
        <strain evidence="13">CCMP 1984</strain>
    </source>
</reference>
<dbReference type="InParanoid" id="F0XX67"/>
<accession>F0XX67</accession>
<dbReference type="GO" id="GO:0008270">
    <property type="term" value="F:zinc ion binding"/>
    <property type="evidence" value="ECO:0007669"/>
    <property type="project" value="UniProtKB-KW"/>
</dbReference>
<dbReference type="InterPro" id="IPR011011">
    <property type="entry name" value="Znf_FYVE_PHD"/>
</dbReference>
<dbReference type="Gene3D" id="3.30.40.10">
    <property type="entry name" value="Zinc/RING finger domain, C3HC4 (zinc finger)"/>
    <property type="match status" value="1"/>
</dbReference>
<dbReference type="GO" id="GO:0005634">
    <property type="term" value="C:nucleus"/>
    <property type="evidence" value="ECO:0007669"/>
    <property type="project" value="UniProtKB-SubCell"/>
</dbReference>
<evidence type="ECO:0000256" key="10">
    <source>
        <dbReference type="SAM" id="MobiDB-lite"/>
    </source>
</evidence>
<feature type="compositionally biased region" description="Basic and acidic residues" evidence="10">
    <location>
        <begin position="510"/>
        <end position="519"/>
    </location>
</feature>
<evidence type="ECO:0000256" key="8">
    <source>
        <dbReference type="ARBA" id="ARBA00023242"/>
    </source>
</evidence>
<evidence type="ECO:0000256" key="1">
    <source>
        <dbReference type="ARBA" id="ARBA00004123"/>
    </source>
</evidence>
<dbReference type="GeneID" id="20227786"/>
<evidence type="ECO:0000256" key="3">
    <source>
        <dbReference type="ARBA" id="ARBA00022723"/>
    </source>
</evidence>
<dbReference type="InterPro" id="IPR019786">
    <property type="entry name" value="Zinc_finger_PHD-type_CS"/>
</dbReference>
<dbReference type="SMART" id="SM00249">
    <property type="entry name" value="PHD"/>
    <property type="match status" value="2"/>
</dbReference>
<evidence type="ECO:0000256" key="5">
    <source>
        <dbReference type="ARBA" id="ARBA00022771"/>
    </source>
</evidence>
<dbReference type="RefSeq" id="XP_009032195.1">
    <property type="nucleotide sequence ID" value="XM_009033947.1"/>
</dbReference>
<dbReference type="SUPFAM" id="SSF46565">
    <property type="entry name" value="Chaperone J-domain"/>
    <property type="match status" value="1"/>
</dbReference>
<dbReference type="eggNOG" id="ENOG502SCKS">
    <property type="taxonomic scope" value="Eukaryota"/>
</dbReference>
<dbReference type="InterPro" id="IPR001965">
    <property type="entry name" value="Znf_PHD"/>
</dbReference>
<feature type="compositionally biased region" description="Basic residues" evidence="10">
    <location>
        <begin position="297"/>
        <end position="308"/>
    </location>
</feature>
<evidence type="ECO:0000256" key="2">
    <source>
        <dbReference type="ARBA" id="ARBA00022553"/>
    </source>
</evidence>
<dbReference type="InterPro" id="IPR038753">
    <property type="entry name" value="NFKBIL1"/>
</dbReference>
<feature type="region of interest" description="Disordered" evidence="10">
    <location>
        <begin position="744"/>
        <end position="780"/>
    </location>
</feature>
<feature type="compositionally biased region" description="Basic and acidic residues" evidence="10">
    <location>
        <begin position="258"/>
        <end position="282"/>
    </location>
</feature>
<keyword evidence="4" id="KW-0677">Repeat</keyword>
<dbReference type="SUPFAM" id="SSF57903">
    <property type="entry name" value="FYVE/PHD zinc finger"/>
    <property type="match status" value="1"/>
</dbReference>
<proteinExistence type="predicted"/>
<keyword evidence="13" id="KW-1185">Reference proteome</keyword>
<feature type="compositionally biased region" description="Low complexity" evidence="10">
    <location>
        <begin position="750"/>
        <end position="765"/>
    </location>
</feature>
<feature type="region of interest" description="Disordered" evidence="10">
    <location>
        <begin position="253"/>
        <end position="324"/>
    </location>
</feature>
<dbReference type="PROSITE" id="PS50016">
    <property type="entry name" value="ZF_PHD_2"/>
    <property type="match status" value="1"/>
</dbReference>
<keyword evidence="7" id="KW-0040">ANK repeat</keyword>
<keyword evidence="5 9" id="KW-0863">Zinc-finger</keyword>
<dbReference type="KEGG" id="aaf:AURANDRAFT_70487"/>
<keyword evidence="2" id="KW-0597">Phosphoprotein</keyword>
<organism evidence="13">
    <name type="scientific">Aureococcus anophagefferens</name>
    <name type="common">Harmful bloom alga</name>
    <dbReference type="NCBI Taxonomy" id="44056"/>
    <lineage>
        <taxon>Eukaryota</taxon>
        <taxon>Sar</taxon>
        <taxon>Stramenopiles</taxon>
        <taxon>Ochrophyta</taxon>
        <taxon>Pelagophyceae</taxon>
        <taxon>Pelagomonadales</taxon>
        <taxon>Pelagomonadaceae</taxon>
        <taxon>Aureococcus</taxon>
    </lineage>
</organism>
<evidence type="ECO:0000313" key="12">
    <source>
        <dbReference type="EMBL" id="EGB12521.1"/>
    </source>
</evidence>
<dbReference type="PROSITE" id="PS01359">
    <property type="entry name" value="ZF_PHD_1"/>
    <property type="match status" value="1"/>
</dbReference>
<gene>
    <name evidence="12" type="ORF">AURANDRAFT_70487</name>
</gene>
<name>F0XX67_AURAN</name>
<comment type="subcellular location">
    <subcellularLocation>
        <location evidence="1">Nucleus</location>
    </subcellularLocation>
</comment>
<dbReference type="AlphaFoldDB" id="F0XX67"/>
<dbReference type="PANTHER" id="PTHR15263">
    <property type="entry name" value="I-KAPPA-B-LIKE PROTEIN IKBL"/>
    <property type="match status" value="1"/>
</dbReference>
<feature type="compositionally biased region" description="Basic and acidic residues" evidence="10">
    <location>
        <begin position="884"/>
        <end position="901"/>
    </location>
</feature>
<evidence type="ECO:0000313" key="13">
    <source>
        <dbReference type="Proteomes" id="UP000002729"/>
    </source>
</evidence>
<keyword evidence="3" id="KW-0479">Metal-binding</keyword>
<evidence type="ECO:0000256" key="9">
    <source>
        <dbReference type="PROSITE-ProRule" id="PRU00146"/>
    </source>
</evidence>
<dbReference type="InterPro" id="IPR019787">
    <property type="entry name" value="Znf_PHD-finger"/>
</dbReference>
<evidence type="ECO:0000256" key="6">
    <source>
        <dbReference type="ARBA" id="ARBA00022833"/>
    </source>
</evidence>